<dbReference type="PANTHER" id="PTHR33415">
    <property type="entry name" value="PROTEIN EMBRYO DEFECTIVE 514"/>
    <property type="match status" value="1"/>
</dbReference>
<comment type="caution">
    <text evidence="1">The sequence shown here is derived from an EMBL/GenBank/DDBJ whole genome shotgun (WGS) entry which is preliminary data.</text>
</comment>
<dbReference type="Pfam" id="PF11523">
    <property type="entry name" value="DUF3223"/>
    <property type="match status" value="1"/>
</dbReference>
<evidence type="ECO:0000313" key="2">
    <source>
        <dbReference type="Proteomes" id="UP000695802"/>
    </source>
</evidence>
<sequence length="102" mass="11684">MGKAIKVVLGDVEFRTMDLARQHFSAMLWSYKIGDIVSPDHSRLLSELLKRHPEADIKVGVGLKNFEVIDDKQGSQCFAVRRIDDSFEDFSYKSCITEGRYK</sequence>
<dbReference type="Proteomes" id="UP000695802">
    <property type="component" value="Unassembled WGS sequence"/>
</dbReference>
<dbReference type="EMBL" id="JAFIWB010000018">
    <property type="protein sequence ID" value="MBN6103492.1"/>
    <property type="molecule type" value="Genomic_DNA"/>
</dbReference>
<proteinExistence type="predicted"/>
<dbReference type="PANTHER" id="PTHR33415:SF12">
    <property type="entry name" value="PROTEIN EMBRYO DEFECTIVE 514"/>
    <property type="match status" value="1"/>
</dbReference>
<protein>
    <submittedName>
        <fullName evidence="1">DCL family protein</fullName>
    </submittedName>
</protein>
<accession>A0ABS3B4K4</accession>
<keyword evidence="2" id="KW-1185">Reference proteome</keyword>
<dbReference type="RefSeq" id="WP_206230259.1">
    <property type="nucleotide sequence ID" value="NZ_JAFIWB010000018.1"/>
</dbReference>
<organism evidence="1 2">
    <name type="scientific">Xanthomonas bonasiae</name>
    <dbReference type="NCBI Taxonomy" id="2810351"/>
    <lineage>
        <taxon>Bacteria</taxon>
        <taxon>Pseudomonadati</taxon>
        <taxon>Pseudomonadota</taxon>
        <taxon>Gammaproteobacteria</taxon>
        <taxon>Lysobacterales</taxon>
        <taxon>Lysobacteraceae</taxon>
        <taxon>Xanthomonas</taxon>
    </lineage>
</organism>
<dbReference type="InterPro" id="IPR044673">
    <property type="entry name" value="DCL-like"/>
</dbReference>
<evidence type="ECO:0000313" key="1">
    <source>
        <dbReference type="EMBL" id="MBN6103492.1"/>
    </source>
</evidence>
<gene>
    <name evidence="1" type="ORF">JR064_15090</name>
</gene>
<dbReference type="Gene3D" id="3.10.450.40">
    <property type="match status" value="1"/>
</dbReference>
<name>A0ABS3B4K4_9XANT</name>
<reference evidence="1 2" key="1">
    <citation type="submission" date="2021-02" db="EMBL/GenBank/DDBJ databases">
        <title>Taxonomically Unique Crown Gall-Associated Xanthomonas Stains Have Deficiency in Virulence Repertories.</title>
        <authorList>
            <person name="Mafakheri H."/>
            <person name="Taghavi S.M."/>
            <person name="Dimkic I."/>
            <person name="Nemanja K."/>
            <person name="Osdaghi E."/>
        </authorList>
    </citation>
    <scope>NUCLEOTIDE SEQUENCE [LARGE SCALE GENOMIC DNA]</scope>
    <source>
        <strain evidence="1 2">FX4</strain>
    </source>
</reference>